<keyword evidence="3" id="KW-1185">Reference proteome</keyword>
<dbReference type="Proteomes" id="UP001165120">
    <property type="component" value="Unassembled WGS sequence"/>
</dbReference>
<sequence length="460" mass="52386">MLENVKKQMHGVPIDSGYPETPTGSSFLDSNSKFDIETGSDTSEREIHSEKREESNVEADVGVDVDADVTATTGKKHKSDEERSRSSSVNLLNEGMESSVSSDLDDEDNENTEYYKSDKERLAEMTLGDIKEPSDNMTNSVITTTNDVNDPLIRETDKNEVMNNNNKRHKPNNSTKIDENTEIITIDDSDSDEEEIEAMDASKPAEGTASNGNGSNGQLVLPGMIFDKDKDEISKVNERHAVDDDEDDDDDDDDDIQIVSVNILKPAERPESSESSFNEHDASSGNGFEMYSIMHKKAKLLRQIEIAKETILKEEKEFRIYIKYNPTLINERRMEMQRTVDYWEAKIASFELDLITDEMSEEHKTAIAGFLKNLEYLQLNMKRQHQSIEYLDLVIQDAQQKHDVRRVNDAHLRQNTIAPMISTMNNKILLVRAQIELLERPYRKMFNFDGGVERNISQIN</sequence>
<feature type="compositionally biased region" description="Basic and acidic residues" evidence="1">
    <location>
        <begin position="32"/>
        <end position="55"/>
    </location>
</feature>
<organism evidence="2 3">
    <name type="scientific">Candida boidinii</name>
    <name type="common">Yeast</name>
    <dbReference type="NCBI Taxonomy" id="5477"/>
    <lineage>
        <taxon>Eukaryota</taxon>
        <taxon>Fungi</taxon>
        <taxon>Dikarya</taxon>
        <taxon>Ascomycota</taxon>
        <taxon>Saccharomycotina</taxon>
        <taxon>Pichiomycetes</taxon>
        <taxon>Pichiales</taxon>
        <taxon>Pichiaceae</taxon>
        <taxon>Ogataea</taxon>
        <taxon>Ogataea/Candida clade</taxon>
    </lineage>
</organism>
<accession>A0A9W6T7Y4</accession>
<reference evidence="2" key="1">
    <citation type="submission" date="2023-04" db="EMBL/GenBank/DDBJ databases">
        <title>Candida boidinii NBRC 10035.</title>
        <authorList>
            <person name="Ichikawa N."/>
            <person name="Sato H."/>
            <person name="Tonouchi N."/>
        </authorList>
    </citation>
    <scope>NUCLEOTIDE SEQUENCE</scope>
    <source>
        <strain evidence="2">NBRC 10035</strain>
    </source>
</reference>
<evidence type="ECO:0000313" key="3">
    <source>
        <dbReference type="Proteomes" id="UP001165120"/>
    </source>
</evidence>
<protein>
    <submittedName>
        <fullName evidence="2">Unnamed protein product</fullName>
    </submittedName>
</protein>
<feature type="compositionally biased region" description="Basic and acidic residues" evidence="1">
    <location>
        <begin position="266"/>
        <end position="282"/>
    </location>
</feature>
<feature type="region of interest" description="Disordered" evidence="1">
    <location>
        <begin position="1"/>
        <end position="221"/>
    </location>
</feature>
<comment type="caution">
    <text evidence="2">The sequence shown here is derived from an EMBL/GenBank/DDBJ whole genome shotgun (WGS) entry which is preliminary data.</text>
</comment>
<name>A0A9W6T7Y4_CANBO</name>
<evidence type="ECO:0000256" key="1">
    <source>
        <dbReference type="SAM" id="MobiDB-lite"/>
    </source>
</evidence>
<dbReference type="EMBL" id="BSXN01003043">
    <property type="protein sequence ID" value="GME78351.1"/>
    <property type="molecule type" value="Genomic_DNA"/>
</dbReference>
<feature type="compositionally biased region" description="Polar residues" evidence="1">
    <location>
        <begin position="135"/>
        <end position="148"/>
    </location>
</feature>
<proteinExistence type="predicted"/>
<feature type="compositionally biased region" description="Polar residues" evidence="1">
    <location>
        <begin position="22"/>
        <end position="31"/>
    </location>
</feature>
<feature type="compositionally biased region" description="Polar residues" evidence="1">
    <location>
        <begin position="208"/>
        <end position="218"/>
    </location>
</feature>
<dbReference type="AlphaFoldDB" id="A0A9W6T7Y4"/>
<gene>
    <name evidence="2" type="ORF">Cboi02_000579300</name>
</gene>
<feature type="compositionally biased region" description="Acidic residues" evidence="1">
    <location>
        <begin position="185"/>
        <end position="198"/>
    </location>
</feature>
<feature type="compositionally biased region" description="Basic and acidic residues" evidence="1">
    <location>
        <begin position="113"/>
        <end position="134"/>
    </location>
</feature>
<evidence type="ECO:0000313" key="2">
    <source>
        <dbReference type="EMBL" id="GME78351.1"/>
    </source>
</evidence>
<feature type="region of interest" description="Disordered" evidence="1">
    <location>
        <begin position="264"/>
        <end position="284"/>
    </location>
</feature>